<dbReference type="Pfam" id="PF13505">
    <property type="entry name" value="OMP_b-brl"/>
    <property type="match status" value="1"/>
</dbReference>
<evidence type="ECO:0000256" key="1">
    <source>
        <dbReference type="ARBA" id="ARBA00004442"/>
    </source>
</evidence>
<comment type="caution">
    <text evidence="5">The sequence shown here is derived from an EMBL/GenBank/DDBJ whole genome shotgun (WGS) entry which is preliminary data.</text>
</comment>
<feature type="signal peptide" evidence="3">
    <location>
        <begin position="1"/>
        <end position="19"/>
    </location>
</feature>
<comment type="subcellular location">
    <subcellularLocation>
        <location evidence="1">Cell outer membrane</location>
    </subcellularLocation>
</comment>
<dbReference type="InterPro" id="IPR027385">
    <property type="entry name" value="Beta-barrel_OMP"/>
</dbReference>
<sequence length="214" mass="23036">MKNFFFALVTLVLSSFVHAQDGKSNWYVGAGVGQSNMSFNSQDFRVNPSIAAAGFNASTYETRAGTSFNVYGGYRLSDNWSVKAEYTNFGKQKWGYNITGGNANSDLTVKGYSLAAVGTIPVVDKVSLLGEAGAFFYDAKRSPTHSGAVVPLTGTPEVSSKKGLSPYAAFGAQYDLTKNVAVVGKYAYYGKVGSEEEFGRVNLSNFNVSLQYNF</sequence>
<dbReference type="InterPro" id="IPR011250">
    <property type="entry name" value="OMP/PagP_B-barrel"/>
</dbReference>
<keyword evidence="2 3" id="KW-0732">Signal</keyword>
<protein>
    <submittedName>
        <fullName evidence="5">Porin family protein</fullName>
    </submittedName>
</protein>
<feature type="domain" description="Outer membrane protein beta-barrel" evidence="4">
    <location>
        <begin position="6"/>
        <end position="214"/>
    </location>
</feature>
<organism evidence="5 6">
    <name type="scientific">Limnohabitans lacus</name>
    <dbReference type="NCBI Taxonomy" id="3045173"/>
    <lineage>
        <taxon>Bacteria</taxon>
        <taxon>Pseudomonadati</taxon>
        <taxon>Pseudomonadota</taxon>
        <taxon>Betaproteobacteria</taxon>
        <taxon>Burkholderiales</taxon>
        <taxon>Comamonadaceae</taxon>
        <taxon>Limnohabitans</taxon>
    </lineage>
</organism>
<evidence type="ECO:0000256" key="2">
    <source>
        <dbReference type="ARBA" id="ARBA00022729"/>
    </source>
</evidence>
<evidence type="ECO:0000313" key="5">
    <source>
        <dbReference type="EMBL" id="MDI9235136.1"/>
    </source>
</evidence>
<accession>A0ABT6XAI0</accession>
<dbReference type="Gene3D" id="2.40.160.20">
    <property type="match status" value="1"/>
</dbReference>
<evidence type="ECO:0000313" key="6">
    <source>
        <dbReference type="Proteomes" id="UP001431902"/>
    </source>
</evidence>
<evidence type="ECO:0000259" key="4">
    <source>
        <dbReference type="Pfam" id="PF13505"/>
    </source>
</evidence>
<feature type="chain" id="PRO_5046430445" evidence="3">
    <location>
        <begin position="20"/>
        <end position="214"/>
    </location>
</feature>
<proteinExistence type="predicted"/>
<reference evidence="5" key="1">
    <citation type="submission" date="2023-05" db="EMBL/GenBank/DDBJ databases">
        <title>Limnohabitans sp. strain HM2-2 Genome sequencing and assembly.</title>
        <authorList>
            <person name="Jung Y."/>
        </authorList>
    </citation>
    <scope>NUCLEOTIDE SEQUENCE</scope>
    <source>
        <strain evidence="5">HM2-2</strain>
    </source>
</reference>
<gene>
    <name evidence="5" type="ORF">QLQ16_14955</name>
</gene>
<name>A0ABT6XAI0_9BURK</name>
<keyword evidence="6" id="KW-1185">Reference proteome</keyword>
<dbReference type="Proteomes" id="UP001431902">
    <property type="component" value="Unassembled WGS sequence"/>
</dbReference>
<evidence type="ECO:0000256" key="3">
    <source>
        <dbReference type="SAM" id="SignalP"/>
    </source>
</evidence>
<dbReference type="RefSeq" id="WP_283225480.1">
    <property type="nucleotide sequence ID" value="NZ_JASGBH010000014.1"/>
</dbReference>
<dbReference type="SUPFAM" id="SSF56925">
    <property type="entry name" value="OMPA-like"/>
    <property type="match status" value="1"/>
</dbReference>
<dbReference type="EMBL" id="JASGBH010000014">
    <property type="protein sequence ID" value="MDI9235136.1"/>
    <property type="molecule type" value="Genomic_DNA"/>
</dbReference>